<reference evidence="1 2" key="1">
    <citation type="submission" date="2019-10" db="EMBL/GenBank/DDBJ databases">
        <authorList>
            <person name="Karimi E."/>
        </authorList>
    </citation>
    <scope>NUCLEOTIDE SEQUENCE [LARGE SCALE GENOMIC DNA]</scope>
    <source>
        <strain evidence="1">Aeromonas sp. 8C</strain>
    </source>
</reference>
<dbReference type="EMBL" id="CABWLC010000012">
    <property type="protein sequence ID" value="VXA85518.1"/>
    <property type="molecule type" value="Genomic_DNA"/>
</dbReference>
<evidence type="ECO:0000313" key="1">
    <source>
        <dbReference type="EMBL" id="VXA85518.1"/>
    </source>
</evidence>
<proteinExistence type="predicted"/>
<accession>A0A653L243</accession>
<name>A0A653L243_AERVE</name>
<evidence type="ECO:0000313" key="2">
    <source>
        <dbReference type="Proteomes" id="UP000439123"/>
    </source>
</evidence>
<dbReference type="Proteomes" id="UP000439123">
    <property type="component" value="Unassembled WGS sequence"/>
</dbReference>
<gene>
    <name evidence="1" type="ORF">AERO8C_20525</name>
</gene>
<sequence>MRQPLTGEDHHVVGTERRILDQAATGGNVLVEVAHLGQQLVVAQVALLHFQLARFTLQGGPALLDHLKGGVVLAGVGKGLQALSNYLCGCLDLIITDRIHFIGVTGYQIAMGEQGLLDSGHGGEIDHSRQLAVGLDVVILQPPQQIGHAVGQWQQHQAGPEQEFVFEGELIAQPDGGVENPFHVKPRYLSAGVSRVA</sequence>
<dbReference type="AlphaFoldDB" id="A0A653L243"/>
<organism evidence="1 2">
    <name type="scientific">Aeromonas veronii</name>
    <dbReference type="NCBI Taxonomy" id="654"/>
    <lineage>
        <taxon>Bacteria</taxon>
        <taxon>Pseudomonadati</taxon>
        <taxon>Pseudomonadota</taxon>
        <taxon>Gammaproteobacteria</taxon>
        <taxon>Aeromonadales</taxon>
        <taxon>Aeromonadaceae</taxon>
        <taxon>Aeromonas</taxon>
    </lineage>
</organism>
<protein>
    <submittedName>
        <fullName evidence="1">Uncharacterized protein</fullName>
    </submittedName>
</protein>